<dbReference type="GO" id="GO:0008168">
    <property type="term" value="F:methyltransferase activity"/>
    <property type="evidence" value="ECO:0007669"/>
    <property type="project" value="UniProtKB-KW"/>
</dbReference>
<dbReference type="RefSeq" id="WP_076777711.1">
    <property type="nucleotide sequence ID" value="NZ_JADCKL010000001.1"/>
</dbReference>
<organism evidence="1 2">
    <name type="scientific">Claveliimonas monacensis</name>
    <dbReference type="NCBI Taxonomy" id="2779351"/>
    <lineage>
        <taxon>Bacteria</taxon>
        <taxon>Bacillati</taxon>
        <taxon>Bacillota</taxon>
        <taxon>Clostridia</taxon>
        <taxon>Lachnospirales</taxon>
        <taxon>Lachnospiraceae</taxon>
        <taxon>Claveliimonas</taxon>
    </lineage>
</organism>
<dbReference type="PANTHER" id="PTHR38451:SF1">
    <property type="entry name" value="TRNA (ADENINE(22)-N(1))-METHYLTRANSFERASE"/>
    <property type="match status" value="1"/>
</dbReference>
<evidence type="ECO:0000313" key="1">
    <source>
        <dbReference type="EMBL" id="MBE5061762.1"/>
    </source>
</evidence>
<comment type="caution">
    <text evidence="1">The sequence shown here is derived from an EMBL/GenBank/DDBJ whole genome shotgun (WGS) entry which is preliminary data.</text>
</comment>
<dbReference type="Proteomes" id="UP000758652">
    <property type="component" value="Unassembled WGS sequence"/>
</dbReference>
<dbReference type="Pfam" id="PF12847">
    <property type="entry name" value="Methyltransf_18"/>
    <property type="match status" value="1"/>
</dbReference>
<protein>
    <submittedName>
        <fullName evidence="1">SAM-dependent methyltransferase</fullName>
    </submittedName>
</protein>
<evidence type="ECO:0000313" key="2">
    <source>
        <dbReference type="Proteomes" id="UP000758652"/>
    </source>
</evidence>
<keyword evidence="1" id="KW-0489">Methyltransferase</keyword>
<dbReference type="CDD" id="cd02440">
    <property type="entry name" value="AdoMet_MTases"/>
    <property type="match status" value="1"/>
</dbReference>
<reference evidence="1 2" key="1">
    <citation type="submission" date="2020-10" db="EMBL/GenBank/DDBJ databases">
        <title>ChiBAC.</title>
        <authorList>
            <person name="Zenner C."/>
            <person name="Hitch T.C.A."/>
            <person name="Clavel T."/>
        </authorList>
    </citation>
    <scope>NUCLEOTIDE SEQUENCE [LARGE SCALE GENOMIC DNA]</scope>
    <source>
        <strain evidence="1 2">DSM 108991</strain>
    </source>
</reference>
<dbReference type="GO" id="GO:0032259">
    <property type="term" value="P:methylation"/>
    <property type="evidence" value="ECO:0007669"/>
    <property type="project" value="UniProtKB-KW"/>
</dbReference>
<name>A0ABR9RFL2_9FIRM</name>
<dbReference type="PIRSF" id="PIRSF018637">
    <property type="entry name" value="TrmK"/>
    <property type="match status" value="1"/>
</dbReference>
<proteinExistence type="predicted"/>
<sequence length="233" mass="26447">MELSKRLSAVAGLVTEGASVADIGTDHGYIPIWLAKRDPAVKLIAMDVNEGPLERAREHILAEGLSDRIDLRLSDGFSALDPGEVHTIIAAGMGGGLVIHILEANPAVTDSVQEFILQPQSEIERVRAYLEREGYTIVREEMVEEDGKYYPMMKAVHRREIIPYSEVELLYGRDLLRRRHPVLRDFLLREERIREDILERLRRAGTPGAVQRQEDVERELARIREALGRYACQ</sequence>
<dbReference type="SUPFAM" id="SSF53335">
    <property type="entry name" value="S-adenosyl-L-methionine-dependent methyltransferases"/>
    <property type="match status" value="1"/>
</dbReference>
<dbReference type="InterPro" id="IPR029063">
    <property type="entry name" value="SAM-dependent_MTases_sf"/>
</dbReference>
<keyword evidence="1" id="KW-0808">Transferase</keyword>
<dbReference type="InterPro" id="IPR006901">
    <property type="entry name" value="TrmK"/>
</dbReference>
<dbReference type="Gene3D" id="3.40.50.150">
    <property type="entry name" value="Vaccinia Virus protein VP39"/>
    <property type="match status" value="1"/>
</dbReference>
<accession>A0ABR9RFL2</accession>
<gene>
    <name evidence="1" type="ORF">INF30_00565</name>
</gene>
<dbReference type="EMBL" id="JADCKL010000001">
    <property type="protein sequence ID" value="MBE5061762.1"/>
    <property type="molecule type" value="Genomic_DNA"/>
</dbReference>
<dbReference type="PANTHER" id="PTHR38451">
    <property type="entry name" value="TRNA (ADENINE(22)-N(1))-METHYLTRANSFERASE"/>
    <property type="match status" value="1"/>
</dbReference>
<keyword evidence="2" id="KW-1185">Reference proteome</keyword>